<dbReference type="InterPro" id="IPR013783">
    <property type="entry name" value="Ig-like_fold"/>
</dbReference>
<dbReference type="STRING" id="764299.STRIC_0566"/>
<name>G5K679_9STRE</name>
<dbReference type="Pfam" id="PF02903">
    <property type="entry name" value="Alpha-amylase_N"/>
    <property type="match status" value="1"/>
</dbReference>
<dbReference type="InterPro" id="IPR045857">
    <property type="entry name" value="O16G_dom_2"/>
</dbReference>
<comment type="caution">
    <text evidence="4">The sequence shown here is derived from an EMBL/GenBank/DDBJ whole genome shotgun (WGS) entry which is preliminary data.</text>
</comment>
<dbReference type="PANTHER" id="PTHR10357">
    <property type="entry name" value="ALPHA-AMYLASE FAMILY MEMBER"/>
    <property type="match status" value="1"/>
</dbReference>
<dbReference type="EC" id="3.2.1.-" evidence="4"/>
<dbReference type="GO" id="GO:0004553">
    <property type="term" value="F:hydrolase activity, hydrolyzing O-glycosyl compounds"/>
    <property type="evidence" value="ECO:0007669"/>
    <property type="project" value="InterPro"/>
</dbReference>
<keyword evidence="2 4" id="KW-0326">Glycosidase</keyword>
<protein>
    <submittedName>
        <fullName evidence="4">Intracellular maltogenic amylase</fullName>
        <ecNumber evidence="4">3.2.1.-</ecNumber>
    </submittedName>
</protein>
<evidence type="ECO:0000256" key="1">
    <source>
        <dbReference type="ARBA" id="ARBA00022801"/>
    </source>
</evidence>
<dbReference type="SUPFAM" id="SSF51445">
    <property type="entry name" value="(Trans)glycosidases"/>
    <property type="match status" value="1"/>
</dbReference>
<evidence type="ECO:0000313" key="4">
    <source>
        <dbReference type="EMBL" id="EHI68697.1"/>
    </source>
</evidence>
<dbReference type="InterPro" id="IPR006047">
    <property type="entry name" value="GH13_cat_dom"/>
</dbReference>
<evidence type="ECO:0000313" key="5">
    <source>
        <dbReference type="Proteomes" id="UP000003330"/>
    </source>
</evidence>
<evidence type="ECO:0000259" key="3">
    <source>
        <dbReference type="SMART" id="SM00642"/>
    </source>
</evidence>
<dbReference type="CDD" id="cd02857">
    <property type="entry name" value="E_set_CDase_PDE_N"/>
    <property type="match status" value="1"/>
</dbReference>
<dbReference type="EMBL" id="AEUX02000008">
    <property type="protein sequence ID" value="EHI68697.1"/>
    <property type="molecule type" value="Genomic_DNA"/>
</dbReference>
<evidence type="ECO:0000256" key="2">
    <source>
        <dbReference type="ARBA" id="ARBA00023295"/>
    </source>
</evidence>
<dbReference type="InterPro" id="IPR014756">
    <property type="entry name" value="Ig_E-set"/>
</dbReference>
<dbReference type="SMART" id="SM00642">
    <property type="entry name" value="Aamy"/>
    <property type="match status" value="1"/>
</dbReference>
<dbReference type="InterPro" id="IPR017853">
    <property type="entry name" value="GH"/>
</dbReference>
<gene>
    <name evidence="4" type="primary">bbmA</name>
    <name evidence="4" type="ORF">STRIC_0566</name>
</gene>
<dbReference type="GO" id="GO:0005975">
    <property type="term" value="P:carbohydrate metabolic process"/>
    <property type="evidence" value="ECO:0007669"/>
    <property type="project" value="InterPro"/>
</dbReference>
<keyword evidence="5" id="KW-1185">Reference proteome</keyword>
<keyword evidence="1 4" id="KW-0378">Hydrolase</keyword>
<dbReference type="OrthoDB" id="9805159at2"/>
<dbReference type="InterPro" id="IPR004185">
    <property type="entry name" value="Glyco_hydro_13_lg-like_dom"/>
</dbReference>
<sequence>MNRAAVYHRPESEMAYLYDQDTIHLRLKVAKDDVSQVEVIKGDPYLIDDQKWYRKSEKMFLRASTEDADYYQIAINAEFRRLSYIFRVIFNSGESMLYTEHGLVEDDDSNLCSAGHYFRFPFMHAADQFYAPQWVKDTVWYIILPDRFANGDASNDPKVTQIWDSLRTPHYSDFYGGDLQGIIDKLDYLEELGINGIYLCPVFKAATHHKYDTIDYFEIDPHFGDKVLFKELVEDCHRRGIKVMMDAVFNHIGTASYQWQDVLRNGENSRFKDWFHINQFPVSFTNNCVDGQWNTRATYHMFAFVEHMPKMNTANPEVRDYLLSVARYWIEHFDIDGWRLDVANEIDHAFWREFRKVCDSVKKDFYIMGEIWHSSQPWLEGDQFHAVINYAFTDCILSHYAYGNISLSQMIGDINRQSMLYREQTNQVMFNLFAAHDMPRLIDLCGNNKTLMRFVLAFMYLQKGSPAIFYGDELGLLGGQDPDCRRCMPWEKELQDTSLHDFYRDLISLRKEYSQLISLGELKITQLDDQKDLLNFEITLEDQSISAIFNAGEDYSCHISNALLANEYDGHNLRKHGFIIYA</sequence>
<dbReference type="SUPFAM" id="SSF81296">
    <property type="entry name" value="E set domains"/>
    <property type="match status" value="1"/>
</dbReference>
<proteinExistence type="predicted"/>
<dbReference type="AlphaFoldDB" id="G5K679"/>
<dbReference type="Gene3D" id="3.20.20.80">
    <property type="entry name" value="Glycosidases"/>
    <property type="match status" value="1"/>
</dbReference>
<dbReference type="eggNOG" id="COG0366">
    <property type="taxonomic scope" value="Bacteria"/>
</dbReference>
<feature type="domain" description="Glycosyl hydrolase family 13 catalytic" evidence="3">
    <location>
        <begin position="142"/>
        <end position="510"/>
    </location>
</feature>
<dbReference type="CDD" id="cd11338">
    <property type="entry name" value="AmyAc_CMD"/>
    <property type="match status" value="1"/>
</dbReference>
<organism evidence="4 5">
    <name type="scientific">Streptococcus ictaluri 707-05</name>
    <dbReference type="NCBI Taxonomy" id="764299"/>
    <lineage>
        <taxon>Bacteria</taxon>
        <taxon>Bacillati</taxon>
        <taxon>Bacillota</taxon>
        <taxon>Bacilli</taxon>
        <taxon>Lactobacillales</taxon>
        <taxon>Streptococcaceae</taxon>
        <taxon>Streptococcus</taxon>
    </lineage>
</organism>
<dbReference type="Gene3D" id="3.90.400.10">
    <property type="entry name" value="Oligo-1,6-glucosidase, Domain 2"/>
    <property type="match status" value="1"/>
</dbReference>
<reference evidence="4 5" key="1">
    <citation type="journal article" date="2014" name="Int. J. Syst. Evol. Microbiol.">
        <title>Phylogenomics and the dynamic genome evolution of the genus Streptococcus.</title>
        <authorList>
            <consortium name="The Broad Institute Genome Sequencing Platform"/>
            <person name="Richards V.P."/>
            <person name="Palmer S.R."/>
            <person name="Pavinski Bitar P.D."/>
            <person name="Qin X."/>
            <person name="Weinstock G.M."/>
            <person name="Highlander S.K."/>
            <person name="Town C.D."/>
            <person name="Burne R.A."/>
            <person name="Stanhope M.J."/>
        </authorList>
    </citation>
    <scope>NUCLEOTIDE SEQUENCE [LARGE SCALE GENOMIC DNA]</scope>
    <source>
        <strain evidence="4 5">707-05</strain>
    </source>
</reference>
<dbReference type="PANTHER" id="PTHR10357:SF210">
    <property type="entry name" value="MALTODEXTRIN GLUCOSIDASE"/>
    <property type="match status" value="1"/>
</dbReference>
<dbReference type="Pfam" id="PF00128">
    <property type="entry name" value="Alpha-amylase"/>
    <property type="match status" value="1"/>
</dbReference>
<dbReference type="Proteomes" id="UP000003330">
    <property type="component" value="Unassembled WGS sequence"/>
</dbReference>
<dbReference type="Gene3D" id="2.60.40.10">
    <property type="entry name" value="Immunoglobulins"/>
    <property type="match status" value="1"/>
</dbReference>
<dbReference type="RefSeq" id="WP_008090732.1">
    <property type="nucleotide sequence ID" value="NZ_AEUX02000008.1"/>
</dbReference>
<accession>G5K679</accession>